<evidence type="ECO:0000313" key="3">
    <source>
        <dbReference type="EMBL" id="KAF2739768.1"/>
    </source>
</evidence>
<gene>
    <name evidence="3" type="ORF">EJ04DRAFT_606420</name>
</gene>
<organism evidence="3 4">
    <name type="scientific">Polyplosphaeria fusca</name>
    <dbReference type="NCBI Taxonomy" id="682080"/>
    <lineage>
        <taxon>Eukaryota</taxon>
        <taxon>Fungi</taxon>
        <taxon>Dikarya</taxon>
        <taxon>Ascomycota</taxon>
        <taxon>Pezizomycotina</taxon>
        <taxon>Dothideomycetes</taxon>
        <taxon>Pleosporomycetidae</taxon>
        <taxon>Pleosporales</taxon>
        <taxon>Tetraplosphaeriaceae</taxon>
        <taxon>Polyplosphaeria</taxon>
    </lineage>
</organism>
<accession>A0A9P4V7Y2</accession>
<reference evidence="3" key="1">
    <citation type="journal article" date="2020" name="Stud. Mycol.">
        <title>101 Dothideomycetes genomes: a test case for predicting lifestyles and emergence of pathogens.</title>
        <authorList>
            <person name="Haridas S."/>
            <person name="Albert R."/>
            <person name="Binder M."/>
            <person name="Bloem J."/>
            <person name="Labutti K."/>
            <person name="Salamov A."/>
            <person name="Andreopoulos B."/>
            <person name="Baker S."/>
            <person name="Barry K."/>
            <person name="Bills G."/>
            <person name="Bluhm B."/>
            <person name="Cannon C."/>
            <person name="Castanera R."/>
            <person name="Culley D."/>
            <person name="Daum C."/>
            <person name="Ezra D."/>
            <person name="Gonzalez J."/>
            <person name="Henrissat B."/>
            <person name="Kuo A."/>
            <person name="Liang C."/>
            <person name="Lipzen A."/>
            <person name="Lutzoni F."/>
            <person name="Magnuson J."/>
            <person name="Mondo S."/>
            <person name="Nolan M."/>
            <person name="Ohm R."/>
            <person name="Pangilinan J."/>
            <person name="Park H.-J."/>
            <person name="Ramirez L."/>
            <person name="Alfaro M."/>
            <person name="Sun H."/>
            <person name="Tritt A."/>
            <person name="Yoshinaga Y."/>
            <person name="Zwiers L.-H."/>
            <person name="Turgeon B."/>
            <person name="Goodwin S."/>
            <person name="Spatafora J."/>
            <person name="Crous P."/>
            <person name="Grigoriev I."/>
        </authorList>
    </citation>
    <scope>NUCLEOTIDE SEQUENCE</scope>
    <source>
        <strain evidence="3">CBS 125425</strain>
    </source>
</reference>
<dbReference type="EMBL" id="ML996103">
    <property type="protein sequence ID" value="KAF2739768.1"/>
    <property type="molecule type" value="Genomic_DNA"/>
</dbReference>
<dbReference type="Proteomes" id="UP000799444">
    <property type="component" value="Unassembled WGS sequence"/>
</dbReference>
<sequence>MASVTELSLGCLEVKLETLAQEIATERNRQKIEKAALLEEMTTLRKLLEPFPKSDATFHNKLHPCTSTRKLVRPSTNPTHPTSTEPHISGPTPAAPAIDPLAKPPPVYDYGGPFASDLSGTQPHPRHVFPTPPIPQHGPFDDDGPTAPTSNAARSGHHAQPPTAIDGVPDGFRPATGYRGPFV</sequence>
<evidence type="ECO:0000313" key="4">
    <source>
        <dbReference type="Proteomes" id="UP000799444"/>
    </source>
</evidence>
<dbReference type="AlphaFoldDB" id="A0A9P4V7Y2"/>
<keyword evidence="1" id="KW-0175">Coiled coil</keyword>
<feature type="compositionally biased region" description="Polar residues" evidence="2">
    <location>
        <begin position="68"/>
        <end position="86"/>
    </location>
</feature>
<feature type="coiled-coil region" evidence="1">
    <location>
        <begin position="9"/>
        <end position="40"/>
    </location>
</feature>
<keyword evidence="4" id="KW-1185">Reference proteome</keyword>
<evidence type="ECO:0000256" key="1">
    <source>
        <dbReference type="SAM" id="Coils"/>
    </source>
</evidence>
<feature type="region of interest" description="Disordered" evidence="2">
    <location>
        <begin position="68"/>
        <end position="183"/>
    </location>
</feature>
<protein>
    <submittedName>
        <fullName evidence="3">Uncharacterized protein</fullName>
    </submittedName>
</protein>
<name>A0A9P4V7Y2_9PLEO</name>
<comment type="caution">
    <text evidence="3">The sequence shown here is derived from an EMBL/GenBank/DDBJ whole genome shotgun (WGS) entry which is preliminary data.</text>
</comment>
<evidence type="ECO:0000256" key="2">
    <source>
        <dbReference type="SAM" id="MobiDB-lite"/>
    </source>
</evidence>
<proteinExistence type="predicted"/>